<dbReference type="InterPro" id="IPR020839">
    <property type="entry name" value="SCD"/>
</dbReference>
<evidence type="ECO:0000313" key="5">
    <source>
        <dbReference type="Proteomes" id="UP001303373"/>
    </source>
</evidence>
<feature type="region of interest" description="Disordered" evidence="2">
    <location>
        <begin position="988"/>
        <end position="1024"/>
    </location>
</feature>
<dbReference type="GO" id="GO:0003682">
    <property type="term" value="F:chromatin binding"/>
    <property type="evidence" value="ECO:0007669"/>
    <property type="project" value="TreeGrafter"/>
</dbReference>
<feature type="compositionally biased region" description="Acidic residues" evidence="2">
    <location>
        <begin position="988"/>
        <end position="1018"/>
    </location>
</feature>
<feature type="compositionally biased region" description="Acidic residues" evidence="2">
    <location>
        <begin position="41"/>
        <end position="70"/>
    </location>
</feature>
<dbReference type="Pfam" id="PF24571">
    <property type="entry name" value="HEAT_SCC3-SA"/>
    <property type="match status" value="1"/>
</dbReference>
<dbReference type="Proteomes" id="UP001303373">
    <property type="component" value="Chromosome 3"/>
</dbReference>
<dbReference type="GO" id="GO:0000785">
    <property type="term" value="C:chromatin"/>
    <property type="evidence" value="ECO:0007669"/>
    <property type="project" value="TreeGrafter"/>
</dbReference>
<feature type="compositionally biased region" description="Polar residues" evidence="2">
    <location>
        <begin position="1"/>
        <end position="13"/>
    </location>
</feature>
<feature type="compositionally biased region" description="Basic residues" evidence="2">
    <location>
        <begin position="108"/>
        <end position="117"/>
    </location>
</feature>
<dbReference type="AlphaFoldDB" id="A0AAQ3R6R2"/>
<feature type="region of interest" description="Disordered" evidence="2">
    <location>
        <begin position="1087"/>
        <end position="1162"/>
    </location>
</feature>
<name>A0AAQ3R6R2_9PEZI</name>
<dbReference type="Pfam" id="PF21581">
    <property type="entry name" value="SCD"/>
    <property type="match status" value="1"/>
</dbReference>
<feature type="region of interest" description="Disordered" evidence="2">
    <location>
        <begin position="1"/>
        <end position="120"/>
    </location>
</feature>
<dbReference type="InterPro" id="IPR011989">
    <property type="entry name" value="ARM-like"/>
</dbReference>
<dbReference type="InterPro" id="IPR013721">
    <property type="entry name" value="STAG"/>
</dbReference>
<sequence length="1162" mass="127842">MASTSPTPQTAVRSSGRVRKQPATYTSSPAGSSKRKRSNDVAEDDADMADEDDSESGEDDEDEEDADEEELRDRKAKARKAKSTKKPAAKKPKTNGAALPVRSAPGVAKRRAPRKAKGIAGDDAEAAGGLYAEVFASGETIEAIAANWIKAFDEHASSAVADLINFVLRCAGCTGTVDASDIEDPDGATNKLDDLREEYQATKPTEYPLITKGKASKDFKNSVVGFFHVFIKTIAASGHLFSNPELIENIEVWLSTMSSAPNRSFRHTATVACLSIVTALCEVAHDNAEETAKHQQMVKTENKKAKPNKSRVLSMEKTIKEKTEFQDFVEALLKDWFHAVFIHRYRDIDPAIRKDSIASLGDWIITMPSIFFDGSHLRYLGWLLSDTAAAIRGEVLKQLSRLYKDTDKLGGLKTFTEKFRSRLVEIATNDADVHVRVSGIELLDILRENGLLEPDDIDAVGRLIFDTDVRARKAVAQFFAENVQDLYSSKMDDLGGSEALEGVIPETADGNYDAPNLEWLKFKSLTEMLHSYDVEDILPEHIQRSKGDERFTLEYGSSESRFVLAAESLYDTVDEIKEWRTLGGYLLFDHSVRTTKKRASTDPLSQLKHECKLEESEEAILLEVLTASVRREFTDLAEKLATSKAKLTKKQKENLQEEREEGARQLVNLIPRLLKKFGDAPSTAAAVLRTESVLNLPSLSDLRQDSTTYATLLDNVRKQFMSHGTDDVLGPASSAILHAKSYGELDDLTEERVAGLWEDVVNNLAELITIETITVRAASTREEMVALSNNLLRIIHLSTVSNCIQALEDNSIASSNEAADVKYDGAIDYIIALVERAILADGPAPDDDEAFLEDQIASRAAQAAQFYFFWKFNSIVTAAEVGSGVSFDELEPLAIRRDAYVDNLKGALDSRKASEDISVALSEAALQVFSGTALLRDAKPKPGNSDDYTALFLQMDPNLQTAIMKVFSAAEKRFAKLANKKLGSSAVVDEDEMDVDADPIDEDPISDPESEEEQDDEAANTQTRKETKALHALLAEQRLCSLTGRIIHAILSRVVDVQSCQPRLERNKTRLGNNYKECCAYLDTAKDAKSKTKGKTNGKSAPATAKKNAKSNAIVAEDELDDDVSDVDHEENPELIPDNEPEAEEEDAETGANGEVESLLGD</sequence>
<dbReference type="EMBL" id="CP138582">
    <property type="protein sequence ID" value="WPG99698.1"/>
    <property type="molecule type" value="Genomic_DNA"/>
</dbReference>
<keyword evidence="1" id="KW-0175">Coiled coil</keyword>
<feature type="compositionally biased region" description="Basic residues" evidence="2">
    <location>
        <begin position="74"/>
        <end position="93"/>
    </location>
</feature>
<proteinExistence type="predicted"/>
<dbReference type="SUPFAM" id="SSF48371">
    <property type="entry name" value="ARM repeat"/>
    <property type="match status" value="1"/>
</dbReference>
<feature type="domain" description="SCD" evidence="3">
    <location>
        <begin position="341"/>
        <end position="426"/>
    </location>
</feature>
<dbReference type="InterPro" id="IPR016024">
    <property type="entry name" value="ARM-type_fold"/>
</dbReference>
<keyword evidence="5" id="KW-1185">Reference proteome</keyword>
<dbReference type="Gene3D" id="1.25.10.10">
    <property type="entry name" value="Leucine-rich Repeat Variant"/>
    <property type="match status" value="1"/>
</dbReference>
<dbReference type="PANTHER" id="PTHR11199">
    <property type="entry name" value="STROMAL ANTIGEN"/>
    <property type="match status" value="1"/>
</dbReference>
<dbReference type="InterPro" id="IPR039662">
    <property type="entry name" value="Cohesin_Scc3/SA"/>
</dbReference>
<evidence type="ECO:0000259" key="3">
    <source>
        <dbReference type="PROSITE" id="PS51425"/>
    </source>
</evidence>
<gene>
    <name evidence="4" type="ORF">R9X50_00251700</name>
</gene>
<protein>
    <submittedName>
        <fullName evidence="4">STAG-domain-containing protein</fullName>
    </submittedName>
</protein>
<feature type="compositionally biased region" description="Acidic residues" evidence="2">
    <location>
        <begin position="1116"/>
        <end position="1125"/>
    </location>
</feature>
<feature type="coiled-coil region" evidence="1">
    <location>
        <begin position="638"/>
        <end position="665"/>
    </location>
</feature>
<dbReference type="GO" id="GO:0008278">
    <property type="term" value="C:cohesin complex"/>
    <property type="evidence" value="ECO:0007669"/>
    <property type="project" value="TreeGrafter"/>
</dbReference>
<organism evidence="4 5">
    <name type="scientific">Acrodontium crateriforme</name>
    <dbReference type="NCBI Taxonomy" id="150365"/>
    <lineage>
        <taxon>Eukaryota</taxon>
        <taxon>Fungi</taxon>
        <taxon>Dikarya</taxon>
        <taxon>Ascomycota</taxon>
        <taxon>Pezizomycotina</taxon>
        <taxon>Dothideomycetes</taxon>
        <taxon>Dothideomycetidae</taxon>
        <taxon>Mycosphaerellales</taxon>
        <taxon>Teratosphaeriaceae</taxon>
        <taxon>Acrodontium</taxon>
    </lineage>
</organism>
<dbReference type="PROSITE" id="PS51425">
    <property type="entry name" value="SCD"/>
    <property type="match status" value="1"/>
</dbReference>
<evidence type="ECO:0000256" key="1">
    <source>
        <dbReference type="SAM" id="Coils"/>
    </source>
</evidence>
<evidence type="ECO:0000256" key="2">
    <source>
        <dbReference type="SAM" id="MobiDB-lite"/>
    </source>
</evidence>
<accession>A0AAQ3R6R2</accession>
<dbReference type="Pfam" id="PF08514">
    <property type="entry name" value="STAG"/>
    <property type="match status" value="1"/>
</dbReference>
<reference evidence="4 5" key="1">
    <citation type="submission" date="2023-11" db="EMBL/GenBank/DDBJ databases">
        <title>An acidophilic fungus is an integral part of prey digestion in a carnivorous sundew plant.</title>
        <authorList>
            <person name="Tsai I.J."/>
        </authorList>
    </citation>
    <scope>NUCLEOTIDE SEQUENCE [LARGE SCALE GENOMIC DNA]</scope>
    <source>
        <strain evidence="4">169a</strain>
    </source>
</reference>
<dbReference type="GO" id="GO:0007062">
    <property type="term" value="P:sister chromatid cohesion"/>
    <property type="evidence" value="ECO:0007669"/>
    <property type="project" value="UniProtKB-ARBA"/>
</dbReference>
<feature type="compositionally biased region" description="Acidic residues" evidence="2">
    <location>
        <begin position="1133"/>
        <end position="1149"/>
    </location>
</feature>
<dbReference type="PANTHER" id="PTHR11199:SF0">
    <property type="entry name" value="LD34181P-RELATED"/>
    <property type="match status" value="1"/>
</dbReference>
<dbReference type="InterPro" id="IPR056396">
    <property type="entry name" value="HEAT_SCC3-SA"/>
</dbReference>
<evidence type="ECO:0000313" key="4">
    <source>
        <dbReference type="EMBL" id="WPG99698.1"/>
    </source>
</evidence>
<dbReference type="GO" id="GO:0005634">
    <property type="term" value="C:nucleus"/>
    <property type="evidence" value="ECO:0007669"/>
    <property type="project" value="TreeGrafter"/>
</dbReference>